<dbReference type="AlphaFoldDB" id="A0A098BXH1"/>
<dbReference type="InterPro" id="IPR018193">
    <property type="entry name" value="Glyc_kinase_flavodox-like_fold"/>
</dbReference>
<protein>
    <submittedName>
        <fullName evidence="5">Glycerate kinase</fullName>
    </submittedName>
</protein>
<dbReference type="PANTHER" id="PTHR21599">
    <property type="entry name" value="GLYCERATE KINASE"/>
    <property type="match status" value="1"/>
</dbReference>
<name>A0A098BXH1_9NOCA</name>
<evidence type="ECO:0000256" key="4">
    <source>
        <dbReference type="PIRNR" id="PIRNR006078"/>
    </source>
</evidence>
<dbReference type="PANTHER" id="PTHR21599:SF0">
    <property type="entry name" value="GLYCERATE KINASE"/>
    <property type="match status" value="1"/>
</dbReference>
<dbReference type="InterPro" id="IPR004381">
    <property type="entry name" value="Glycerate_kinase"/>
</dbReference>
<gene>
    <name evidence="5" type="ORF">RHRU231_950071</name>
</gene>
<reference evidence="5 6" key="1">
    <citation type="journal article" date="2014" name="Genome Announc.">
        <title>Draft Genome Sequence of Propane- and Butane-Oxidizing Actinobacterium Rhodococcus ruber IEGM 231.</title>
        <authorList>
            <person name="Ivshina I.B."/>
            <person name="Kuyukina M.S."/>
            <person name="Krivoruchko A.V."/>
            <person name="Barbe V."/>
            <person name="Fischer C."/>
        </authorList>
    </citation>
    <scope>NUCLEOTIDE SEQUENCE [LARGE SCALE GENOMIC DNA]</scope>
</reference>
<dbReference type="PIRSF" id="PIRSF006078">
    <property type="entry name" value="GlxK"/>
    <property type="match status" value="1"/>
</dbReference>
<dbReference type="InterPro" id="IPR018197">
    <property type="entry name" value="Glycerate_kinase_RE-like"/>
</dbReference>
<dbReference type="OrthoDB" id="9774290at2"/>
<sequence>MGGAAVKVLIAPDSFKGTYRAAEVAAAVAAGAESAGLETIRMPVADGGDGTLEVLTGPLGLELIEIDSVNPWRAPCSGSFGLGEDGTAVVELATFSGITTPHKGFRDPMTADTYGTGLAMAEAVRRGATHVVVAAGGSATTDGGLGAIAAVMDAGGLGTATVTVLTDVTTRYADAARVFGPQKGADATTVERLTRRLEDAAVTLPRDPREVDGTGAAGGFAGGMWAQFGADLRSGADFVLDAVGFDTALAGADLVVVGEGRLDGQSRSGKIVSAILARVHAAPVVAVVGSVGDDLGDYRDRFAEIMVATDLDALRAAGTRLASRA</sequence>
<keyword evidence="3 4" id="KW-0418">Kinase</keyword>
<dbReference type="EMBL" id="CCSD01000111">
    <property type="protein sequence ID" value="CDZ92421.1"/>
    <property type="molecule type" value="Genomic_DNA"/>
</dbReference>
<dbReference type="Proteomes" id="UP000042997">
    <property type="component" value="Unassembled WGS sequence"/>
</dbReference>
<dbReference type="RefSeq" id="WP_040275637.1">
    <property type="nucleotide sequence ID" value="NZ_CP044211.1"/>
</dbReference>
<proteinExistence type="inferred from homology"/>
<dbReference type="InterPro" id="IPR036129">
    <property type="entry name" value="Glycerate_kinase_sf"/>
</dbReference>
<dbReference type="Pfam" id="PF02595">
    <property type="entry name" value="Gly_kinase"/>
    <property type="match status" value="2"/>
</dbReference>
<organism evidence="5 6">
    <name type="scientific">Rhodococcus ruber</name>
    <dbReference type="NCBI Taxonomy" id="1830"/>
    <lineage>
        <taxon>Bacteria</taxon>
        <taxon>Bacillati</taxon>
        <taxon>Actinomycetota</taxon>
        <taxon>Actinomycetes</taxon>
        <taxon>Mycobacteriales</taxon>
        <taxon>Nocardiaceae</taxon>
        <taxon>Rhodococcus</taxon>
    </lineage>
</organism>
<dbReference type="eggNOG" id="COG1929">
    <property type="taxonomic scope" value="Bacteria"/>
</dbReference>
<evidence type="ECO:0000256" key="2">
    <source>
        <dbReference type="ARBA" id="ARBA00022679"/>
    </source>
</evidence>
<evidence type="ECO:0000313" key="6">
    <source>
        <dbReference type="Proteomes" id="UP000042997"/>
    </source>
</evidence>
<dbReference type="GO" id="GO:0008887">
    <property type="term" value="F:glycerate kinase activity"/>
    <property type="evidence" value="ECO:0007669"/>
    <property type="project" value="UniProtKB-UniRule"/>
</dbReference>
<keyword evidence="2 4" id="KW-0808">Transferase</keyword>
<dbReference type="GO" id="GO:0031388">
    <property type="term" value="P:organic acid phosphorylation"/>
    <property type="evidence" value="ECO:0007669"/>
    <property type="project" value="UniProtKB-UniRule"/>
</dbReference>
<evidence type="ECO:0000313" key="5">
    <source>
        <dbReference type="EMBL" id="CDZ92421.1"/>
    </source>
</evidence>
<accession>A0A098BXH1</accession>
<evidence type="ECO:0000256" key="3">
    <source>
        <dbReference type="ARBA" id="ARBA00022777"/>
    </source>
</evidence>
<dbReference type="SUPFAM" id="SSF110738">
    <property type="entry name" value="Glycerate kinase I"/>
    <property type="match status" value="1"/>
</dbReference>
<comment type="similarity">
    <text evidence="1 4">Belongs to the glycerate kinase type-1 family.</text>
</comment>
<dbReference type="Gene3D" id="3.90.1510.10">
    <property type="entry name" value="Glycerate kinase, domain 2"/>
    <property type="match status" value="1"/>
</dbReference>
<evidence type="ECO:0000256" key="1">
    <source>
        <dbReference type="ARBA" id="ARBA00006284"/>
    </source>
</evidence>
<dbReference type="Gene3D" id="3.40.50.10350">
    <property type="entry name" value="Glycerate kinase, domain 1"/>
    <property type="match status" value="1"/>
</dbReference>
<dbReference type="GeneID" id="66835001"/>